<evidence type="ECO:0000313" key="1">
    <source>
        <dbReference type="EMBL" id="ERM83631.1"/>
    </source>
</evidence>
<accession>U5C3Y0</accession>
<proteinExistence type="predicted"/>
<sequence length="33" mass="3983">MTSELNFKIKRKNETQNHDKCKIMEKKKISFAI</sequence>
<protein>
    <submittedName>
        <fullName evidence="1">Uncharacterized protein</fullName>
    </submittedName>
</protein>
<reference evidence="1 2" key="1">
    <citation type="journal article" date="2013" name="Genome Announc.">
        <title>Draft Genome Sequence of the Psychrophilic and Alkaliphilic Rhodonellum psychrophilum Strain GCM71T.</title>
        <authorList>
            <person name="Hauptmann A.L."/>
            <person name="Glaring M.A."/>
            <person name="Hallin P.F."/>
            <person name="Prieme A."/>
            <person name="Stougaard P."/>
        </authorList>
    </citation>
    <scope>NUCLEOTIDE SEQUENCE [LARGE SCALE GENOMIC DNA]</scope>
    <source>
        <strain evidence="1 2">GCM71</strain>
    </source>
</reference>
<gene>
    <name evidence="1" type="ORF">P872_03125</name>
</gene>
<dbReference type="AlphaFoldDB" id="U5C3Y0"/>
<dbReference type="EMBL" id="AWXR01000011">
    <property type="protein sequence ID" value="ERM83631.1"/>
    <property type="molecule type" value="Genomic_DNA"/>
</dbReference>
<organism evidence="1 2">
    <name type="scientific">Rhodonellum psychrophilum GCM71 = DSM 17998</name>
    <dbReference type="NCBI Taxonomy" id="1123057"/>
    <lineage>
        <taxon>Bacteria</taxon>
        <taxon>Pseudomonadati</taxon>
        <taxon>Bacteroidota</taxon>
        <taxon>Cytophagia</taxon>
        <taxon>Cytophagales</taxon>
        <taxon>Cytophagaceae</taxon>
        <taxon>Rhodonellum</taxon>
    </lineage>
</organism>
<dbReference type="Proteomes" id="UP000016843">
    <property type="component" value="Unassembled WGS sequence"/>
</dbReference>
<keyword evidence="2" id="KW-1185">Reference proteome</keyword>
<comment type="caution">
    <text evidence="1">The sequence shown here is derived from an EMBL/GenBank/DDBJ whole genome shotgun (WGS) entry which is preliminary data.</text>
</comment>
<name>U5C3Y0_9BACT</name>
<evidence type="ECO:0000313" key="2">
    <source>
        <dbReference type="Proteomes" id="UP000016843"/>
    </source>
</evidence>